<dbReference type="EMBL" id="KT070866">
    <property type="protein sequence ID" value="AKQ08273.1"/>
    <property type="molecule type" value="Genomic_DNA"/>
</dbReference>
<gene>
    <name evidence="1" type="ORF">PBC4_081</name>
</gene>
<organism evidence="1 2">
    <name type="scientific">Bacillus phage PBC4</name>
    <dbReference type="NCBI Taxonomy" id="1675028"/>
    <lineage>
        <taxon>Viruses</taxon>
        <taxon>Duplodnaviria</taxon>
        <taxon>Heunggongvirae</taxon>
        <taxon>Uroviricota</taxon>
        <taxon>Caudoviricetes</taxon>
        <taxon>Sejongvirinae</taxon>
        <taxon>Yihwangvirus</taxon>
        <taxon>Yihwangvirus PBC4</taxon>
    </lineage>
</organism>
<evidence type="ECO:0000313" key="2">
    <source>
        <dbReference type="Proteomes" id="UP000224963"/>
    </source>
</evidence>
<name>A0A1D6X8C7_9CAUD</name>
<dbReference type="Proteomes" id="UP000224963">
    <property type="component" value="Segment"/>
</dbReference>
<accession>A0A1D6X8C7</accession>
<evidence type="ECO:0000313" key="1">
    <source>
        <dbReference type="EMBL" id="AKQ08273.1"/>
    </source>
</evidence>
<protein>
    <submittedName>
        <fullName evidence="1">Uncharacterized protein</fullName>
    </submittedName>
</protein>
<proteinExistence type="predicted"/>
<sequence length="167" mass="19474">MTKTDFIQVTFEGATIRTINKDGRFYFNGSDIKRAINYDIPHYSTVKPVDKIKEYAEVVGGKGDGHERQQVFLTIQGVTDWLMYYHKENKQRLFDTLMFETDKEECVVQTEIKYDDKEADKLEKLFRNVEIVNALTIKIAKLQNELDVEMSKPTKEQMKAYLEGMGL</sequence>
<keyword evidence="2" id="KW-1185">Reference proteome</keyword>
<reference evidence="1 2" key="1">
    <citation type="journal article" date="2016" name="FEMS Microbiol. Lett.">
        <title>Characterization of LysPBC4, a novel Bacillus cereus-specific endolysin of bacteriophage PBC4.</title>
        <authorList>
            <person name="Na H."/>
            <person name="Kong M."/>
            <person name="Ryu S."/>
        </authorList>
    </citation>
    <scope>NUCLEOTIDE SEQUENCE [LARGE SCALE GENOMIC DNA]</scope>
</reference>